<proteinExistence type="predicted"/>
<protein>
    <submittedName>
        <fullName evidence="1">Unannotated protein</fullName>
    </submittedName>
</protein>
<organism evidence="1">
    <name type="scientific">freshwater metagenome</name>
    <dbReference type="NCBI Taxonomy" id="449393"/>
    <lineage>
        <taxon>unclassified sequences</taxon>
        <taxon>metagenomes</taxon>
        <taxon>ecological metagenomes</taxon>
    </lineage>
</organism>
<accession>A0A6J7TUT8</accession>
<gene>
    <name evidence="1" type="ORF">UFOPK4307_00516</name>
</gene>
<name>A0A6J7TUT8_9ZZZZ</name>
<dbReference type="AlphaFoldDB" id="A0A6J7TUT8"/>
<evidence type="ECO:0000313" key="1">
    <source>
        <dbReference type="EMBL" id="CAB5056327.1"/>
    </source>
</evidence>
<sequence>MVLNEKALLPNLFETPPDALNIFWSHRPISFIEINPEAHALGHGGKCINVARYRFATLIVKRCDAIFFNIALT</sequence>
<dbReference type="EMBL" id="CAFBQO010000057">
    <property type="protein sequence ID" value="CAB5056327.1"/>
    <property type="molecule type" value="Genomic_DNA"/>
</dbReference>
<reference evidence="1" key="1">
    <citation type="submission" date="2020-05" db="EMBL/GenBank/DDBJ databases">
        <authorList>
            <person name="Chiriac C."/>
            <person name="Salcher M."/>
            <person name="Ghai R."/>
            <person name="Kavagutti S V."/>
        </authorList>
    </citation>
    <scope>NUCLEOTIDE SEQUENCE</scope>
</reference>